<dbReference type="SUPFAM" id="SSF53822">
    <property type="entry name" value="Periplasmic binding protein-like I"/>
    <property type="match status" value="1"/>
</dbReference>
<dbReference type="EMBL" id="SLUO01000004">
    <property type="protein sequence ID" value="TCL59541.1"/>
    <property type="molecule type" value="Genomic_DNA"/>
</dbReference>
<evidence type="ECO:0000313" key="6">
    <source>
        <dbReference type="Proteomes" id="UP000295718"/>
    </source>
</evidence>
<dbReference type="InterPro" id="IPR046335">
    <property type="entry name" value="LacI/GalR-like_sensor"/>
</dbReference>
<dbReference type="GO" id="GO:0000976">
    <property type="term" value="F:transcription cis-regulatory region binding"/>
    <property type="evidence" value="ECO:0007669"/>
    <property type="project" value="TreeGrafter"/>
</dbReference>
<dbReference type="STRING" id="1469948.GCA_000732725_03582"/>
<accession>A0A4R1R2F2</accession>
<protein>
    <submittedName>
        <fullName evidence="5">LacI family transcriptional regulator</fullName>
    </submittedName>
</protein>
<dbReference type="CDD" id="cd19974">
    <property type="entry name" value="PBP1_LacI-like"/>
    <property type="match status" value="1"/>
</dbReference>
<organism evidence="5 6">
    <name type="scientific">Kineothrix alysoides</name>
    <dbReference type="NCBI Taxonomy" id="1469948"/>
    <lineage>
        <taxon>Bacteria</taxon>
        <taxon>Bacillati</taxon>
        <taxon>Bacillota</taxon>
        <taxon>Clostridia</taxon>
        <taxon>Lachnospirales</taxon>
        <taxon>Lachnospiraceae</taxon>
        <taxon>Kineothrix</taxon>
    </lineage>
</organism>
<dbReference type="Proteomes" id="UP000295718">
    <property type="component" value="Unassembled WGS sequence"/>
</dbReference>
<keyword evidence="6" id="KW-1185">Reference proteome</keyword>
<reference evidence="5 6" key="1">
    <citation type="submission" date="2019-03" db="EMBL/GenBank/DDBJ databases">
        <title>Genomic Encyclopedia of Type Strains, Phase IV (KMG-IV): sequencing the most valuable type-strain genomes for metagenomic binning, comparative biology and taxonomic classification.</title>
        <authorList>
            <person name="Goeker M."/>
        </authorList>
    </citation>
    <scope>NUCLEOTIDE SEQUENCE [LARGE SCALE GENOMIC DNA]</scope>
    <source>
        <strain evidence="5 6">DSM 100556</strain>
    </source>
</reference>
<keyword evidence="1" id="KW-0805">Transcription regulation</keyword>
<dbReference type="InterPro" id="IPR028082">
    <property type="entry name" value="Peripla_BP_I"/>
</dbReference>
<dbReference type="PANTHER" id="PTHR30146:SF109">
    <property type="entry name" value="HTH-TYPE TRANSCRIPTIONAL REGULATOR GALS"/>
    <property type="match status" value="1"/>
</dbReference>
<sequence>MAKTVKMADIAEMMNVSVVTVSKALSGQKGVSEEVREKIVKLAEEMGYKQPSALKLARSRKSYNIGVLVSDRFLDKYKSFYWEMYQEVAQRALQKDCFTMLEVLGIEEEKELILPKLLQEEKVDGMIVIGLLCDHYLEMLGSSVKTPLVYLDFYDKRHECDAIITDNYYGMYKLTNYLFDMGHTQIAYVGTLLNTGSITDRYFGYAKALLEHGQNTREEWIVQDRDPVTGRSDLGFELQLPVEMPTAFACNCDLAASQLIKKLKENGYRVPEDISVVGFDNYLYPGLCDVEITTYEVDMKEMARKSINNLLRKISGEYYKQGITIVEGHIVLKDSVRRKKIS</sequence>
<dbReference type="PANTHER" id="PTHR30146">
    <property type="entry name" value="LACI-RELATED TRANSCRIPTIONAL REPRESSOR"/>
    <property type="match status" value="1"/>
</dbReference>
<dbReference type="InterPro" id="IPR000843">
    <property type="entry name" value="HTH_LacI"/>
</dbReference>
<evidence type="ECO:0000256" key="2">
    <source>
        <dbReference type="ARBA" id="ARBA00023125"/>
    </source>
</evidence>
<evidence type="ECO:0000256" key="1">
    <source>
        <dbReference type="ARBA" id="ARBA00023015"/>
    </source>
</evidence>
<proteinExistence type="predicted"/>
<dbReference type="Pfam" id="PF00356">
    <property type="entry name" value="LacI"/>
    <property type="match status" value="1"/>
</dbReference>
<dbReference type="SUPFAM" id="SSF47413">
    <property type="entry name" value="lambda repressor-like DNA-binding domains"/>
    <property type="match status" value="1"/>
</dbReference>
<name>A0A4R1R2F2_9FIRM</name>
<dbReference type="AlphaFoldDB" id="A0A4R1R2F2"/>
<keyword evidence="3" id="KW-0804">Transcription</keyword>
<gene>
    <name evidence="5" type="ORF">EDD76_104279</name>
</gene>
<dbReference type="GO" id="GO:0003700">
    <property type="term" value="F:DNA-binding transcription factor activity"/>
    <property type="evidence" value="ECO:0007669"/>
    <property type="project" value="TreeGrafter"/>
</dbReference>
<dbReference type="OrthoDB" id="2026446at2"/>
<dbReference type="RefSeq" id="WP_031392204.1">
    <property type="nucleotide sequence ID" value="NZ_JPNB01000002.1"/>
</dbReference>
<evidence type="ECO:0000256" key="3">
    <source>
        <dbReference type="ARBA" id="ARBA00023163"/>
    </source>
</evidence>
<dbReference type="SMART" id="SM00354">
    <property type="entry name" value="HTH_LACI"/>
    <property type="match status" value="1"/>
</dbReference>
<dbReference type="CDD" id="cd01392">
    <property type="entry name" value="HTH_LacI"/>
    <property type="match status" value="1"/>
</dbReference>
<dbReference type="PROSITE" id="PS50932">
    <property type="entry name" value="HTH_LACI_2"/>
    <property type="match status" value="1"/>
</dbReference>
<evidence type="ECO:0000313" key="5">
    <source>
        <dbReference type="EMBL" id="TCL59541.1"/>
    </source>
</evidence>
<feature type="domain" description="HTH lacI-type" evidence="4">
    <location>
        <begin position="5"/>
        <end position="58"/>
    </location>
</feature>
<dbReference type="Gene3D" id="3.40.50.2300">
    <property type="match status" value="2"/>
</dbReference>
<keyword evidence="2" id="KW-0238">DNA-binding</keyword>
<dbReference type="Pfam" id="PF13377">
    <property type="entry name" value="Peripla_BP_3"/>
    <property type="match status" value="1"/>
</dbReference>
<evidence type="ECO:0000259" key="4">
    <source>
        <dbReference type="PROSITE" id="PS50932"/>
    </source>
</evidence>
<comment type="caution">
    <text evidence="5">The sequence shown here is derived from an EMBL/GenBank/DDBJ whole genome shotgun (WGS) entry which is preliminary data.</text>
</comment>
<dbReference type="Gene3D" id="1.10.260.40">
    <property type="entry name" value="lambda repressor-like DNA-binding domains"/>
    <property type="match status" value="1"/>
</dbReference>
<dbReference type="InterPro" id="IPR010982">
    <property type="entry name" value="Lambda_DNA-bd_dom_sf"/>
</dbReference>